<organism evidence="1">
    <name type="scientific">Amblyomma aureolatum</name>
    <dbReference type="NCBI Taxonomy" id="187763"/>
    <lineage>
        <taxon>Eukaryota</taxon>
        <taxon>Metazoa</taxon>
        <taxon>Ecdysozoa</taxon>
        <taxon>Arthropoda</taxon>
        <taxon>Chelicerata</taxon>
        <taxon>Arachnida</taxon>
        <taxon>Acari</taxon>
        <taxon>Parasitiformes</taxon>
        <taxon>Ixodida</taxon>
        <taxon>Ixodoidea</taxon>
        <taxon>Ixodidae</taxon>
        <taxon>Amblyomminae</taxon>
        <taxon>Amblyomma</taxon>
    </lineage>
</organism>
<evidence type="ECO:0000313" key="1">
    <source>
        <dbReference type="EMBL" id="JAT97648.1"/>
    </source>
</evidence>
<dbReference type="Gene3D" id="3.80.10.10">
    <property type="entry name" value="Ribonuclease Inhibitor"/>
    <property type="match status" value="2"/>
</dbReference>
<proteinExistence type="evidence at transcript level"/>
<dbReference type="InterPro" id="IPR032675">
    <property type="entry name" value="LRR_dom_sf"/>
</dbReference>
<sequence length="702" mass="79326">LCTQTPSSMCHLVEHLEPINEQLFFLDYQLTEVAPGRFALCKAHRRKYLESSHDTMALGYAAIVASLLDYHSCVKHFEISNTLPPSSIWDSLQFARLATSDTLTSLKISQSHFNKRFSKTLFEVIHGMLLVNLRELYLDMVVVQGDTYGMMDHLGYGVRAASCLKKLRLTDLLFRAPKAIFNAHASRDFLEALEANTTITSLDLDCSFVLPRMAPDFTRFLSGASALTELSIRCRNCPKFGRHQAMQVFGVLPAHGGITRLEIEGFTVKRLYAPLLFEVLNKMHRLQEVRLANRWRSLGRRNFPRRELITPDRSWQVEAIEKILRPPSYLRKLEVTCYFTADEVTRILESARRCRSLQELSFGVVTYSHVPVGDGCVLQRAIHSVTVVRSERDAEHLDPVAETWKEVTSDATTPLGLSHESTLELCVALANGYGDHVTSLCLEFSEGVTQEVTKVLASYLASTRKLRVLKVLLPFQDGFGHTFVAALSKNTSIEVLVIYNFAVDDEDLPVFCSWVSDSRRLCSLHISPRFNKSRPPRPMPNVAPLLSALASFLENNHTLTSIHVDCVMDYPPEWQRILQQVRRNSSLVNCAAAFVRGSELKRAAEAHELISWHPQLPGVVQSVRPLDKSDDEDKSEEDCGLEVYPWMSPLNWELVSERPEPGDNCVDGSWRQVELNALRADALRFLDRIDDVLVDINETGPE</sequence>
<dbReference type="EMBL" id="GFAC01001540">
    <property type="protein sequence ID" value="JAT97648.1"/>
    <property type="molecule type" value="mRNA"/>
</dbReference>
<feature type="non-terminal residue" evidence="1">
    <location>
        <position position="1"/>
    </location>
</feature>
<accession>A0A1E1XEP8</accession>
<dbReference type="PANTHER" id="PTHR47679">
    <property type="entry name" value="PROTEIN TORNADO 1"/>
    <property type="match status" value="1"/>
</dbReference>
<reference evidence="1" key="1">
    <citation type="journal article" date="2017" name="Front. Cell. Infect. Microbiol.">
        <title>The Distinct Transcriptional Response of the Midgut of Amblyomma sculptum and Amblyomma aureolatum Ticks to Rickettsia rickettsii Correlates to Their Differences in Susceptibility to Infection.</title>
        <authorList>
            <person name="Martins L.A."/>
            <person name="Galletti M.F.B.M."/>
            <person name="Ribeiro J.M."/>
            <person name="Fujita A."/>
            <person name="Costa F.B."/>
            <person name="Labruna M.B."/>
            <person name="Daffre S."/>
            <person name="Fogaca A.C."/>
        </authorList>
    </citation>
    <scope>NUCLEOTIDE SEQUENCE</scope>
</reference>
<dbReference type="PANTHER" id="PTHR47679:SF1">
    <property type="entry name" value="PROTEIN TORNADO 1"/>
    <property type="match status" value="1"/>
</dbReference>
<name>A0A1E1XEP8_9ACAR</name>
<dbReference type="SUPFAM" id="SSF52047">
    <property type="entry name" value="RNI-like"/>
    <property type="match status" value="1"/>
</dbReference>
<protein>
    <submittedName>
        <fullName evidence="1">Putative nlr family card domain protein</fullName>
    </submittedName>
</protein>
<dbReference type="AlphaFoldDB" id="A0A1E1XEP8"/>